<dbReference type="Gene3D" id="3.40.50.150">
    <property type="entry name" value="Vaccinia Virus protein VP39"/>
    <property type="match status" value="1"/>
</dbReference>
<evidence type="ECO:0000313" key="2">
    <source>
        <dbReference type="Proteomes" id="UP000290057"/>
    </source>
</evidence>
<name>A0A3T1CH74_9SPHN</name>
<protein>
    <submittedName>
        <fullName evidence="1">SAM-dependent methyltransferase</fullName>
    </submittedName>
</protein>
<dbReference type="EMBL" id="AP019389">
    <property type="protein sequence ID" value="BBI20344.1"/>
    <property type="molecule type" value="Genomic_DNA"/>
</dbReference>
<accession>A0A3T1CH74</accession>
<dbReference type="SUPFAM" id="SSF53335">
    <property type="entry name" value="S-adenosyl-L-methionine-dependent methyltransferases"/>
    <property type="match status" value="1"/>
</dbReference>
<evidence type="ECO:0000313" key="1">
    <source>
        <dbReference type="EMBL" id="BBI20344.1"/>
    </source>
</evidence>
<dbReference type="GO" id="GO:0032259">
    <property type="term" value="P:methylation"/>
    <property type="evidence" value="ECO:0007669"/>
    <property type="project" value="UniProtKB-KW"/>
</dbReference>
<gene>
    <name evidence="1" type="ORF">EKJ_11910</name>
</gene>
<reference evidence="1 2" key="1">
    <citation type="submission" date="2019-01" db="EMBL/GenBank/DDBJ databases">
        <title>Complete genome sequence of Erythrobacter flavus KJ5.</title>
        <authorList>
            <person name="Kanesaki Y."/>
            <person name="Brotosudarmo T."/>
            <person name="Moriuchi R."/>
            <person name="Awai K."/>
        </authorList>
    </citation>
    <scope>NUCLEOTIDE SEQUENCE [LARGE SCALE GENOMIC DNA]</scope>
    <source>
        <strain evidence="1 2">KJ5</strain>
    </source>
</reference>
<dbReference type="PANTHER" id="PTHR20974">
    <property type="entry name" value="UPF0585 PROTEIN CG18661"/>
    <property type="match status" value="1"/>
</dbReference>
<dbReference type="InterPro" id="IPR029063">
    <property type="entry name" value="SAM-dependent_MTases_sf"/>
</dbReference>
<dbReference type="InterPro" id="IPR010342">
    <property type="entry name" value="DUF938"/>
</dbReference>
<dbReference type="RefSeq" id="WP_130586241.1">
    <property type="nucleotide sequence ID" value="NZ_AP019389.1"/>
</dbReference>
<dbReference type="GO" id="GO:0008168">
    <property type="term" value="F:methyltransferase activity"/>
    <property type="evidence" value="ECO:0007669"/>
    <property type="project" value="UniProtKB-KW"/>
</dbReference>
<dbReference type="Pfam" id="PF06080">
    <property type="entry name" value="DUF938"/>
    <property type="match status" value="1"/>
</dbReference>
<keyword evidence="1" id="KW-0808">Transferase</keyword>
<organism evidence="1 2">
    <name type="scientific">Qipengyuania flava</name>
    <dbReference type="NCBI Taxonomy" id="192812"/>
    <lineage>
        <taxon>Bacteria</taxon>
        <taxon>Pseudomonadati</taxon>
        <taxon>Pseudomonadota</taxon>
        <taxon>Alphaproteobacteria</taxon>
        <taxon>Sphingomonadales</taxon>
        <taxon>Erythrobacteraceae</taxon>
        <taxon>Qipengyuania</taxon>
    </lineage>
</organism>
<dbReference type="AlphaFoldDB" id="A0A3T1CH74"/>
<keyword evidence="2" id="KW-1185">Reference proteome</keyword>
<keyword evidence="1" id="KW-0489">Methyltransferase</keyword>
<sequence>MKRHAPATARNSEPLAEVLAEELPDRGLVLEVASGSGEHAVFLARRFPALGWQPSDVDLEALASVDAWAAEAAGANLRPAIALDAAQANWPIAAADAVLCVNMVHISPWSAAVGLFTGAGRILTSGAPLVLYGPFIEPGRETAPSNLAFDQSLKQRNSEWGLRNTADLDELAADHGLRRTARHTMPANNLVLVYRCE</sequence>
<dbReference type="PANTHER" id="PTHR20974:SF0">
    <property type="entry name" value="UPF0585 PROTEIN CG18661"/>
    <property type="match status" value="1"/>
</dbReference>
<dbReference type="Proteomes" id="UP000290057">
    <property type="component" value="Chromosome"/>
</dbReference>
<proteinExistence type="predicted"/>